<feature type="domain" description="DUF7689" evidence="1">
    <location>
        <begin position="27"/>
        <end position="147"/>
    </location>
</feature>
<reference evidence="2" key="1">
    <citation type="journal article" date="2021" name="PeerJ">
        <title>Extensive microbial diversity within the chicken gut microbiome revealed by metagenomics and culture.</title>
        <authorList>
            <person name="Gilroy R."/>
            <person name="Ravi A."/>
            <person name="Getino M."/>
            <person name="Pursley I."/>
            <person name="Horton D.L."/>
            <person name="Alikhan N.F."/>
            <person name="Baker D."/>
            <person name="Gharbi K."/>
            <person name="Hall N."/>
            <person name="Watson M."/>
            <person name="Adriaenssens E.M."/>
            <person name="Foster-Nyarko E."/>
            <person name="Jarju S."/>
            <person name="Secka A."/>
            <person name="Antonio M."/>
            <person name="Oren A."/>
            <person name="Chaudhuri R.R."/>
            <person name="La Ragione R."/>
            <person name="Hildebrand F."/>
            <person name="Pallen M.J."/>
        </authorList>
    </citation>
    <scope>NUCLEOTIDE SEQUENCE</scope>
    <source>
        <strain evidence="2">B3-3758</strain>
    </source>
</reference>
<organism evidence="2 3">
    <name type="scientific">Candidatus Bacteroides intestinipullorum</name>
    <dbReference type="NCBI Taxonomy" id="2838471"/>
    <lineage>
        <taxon>Bacteria</taxon>
        <taxon>Pseudomonadati</taxon>
        <taxon>Bacteroidota</taxon>
        <taxon>Bacteroidia</taxon>
        <taxon>Bacteroidales</taxon>
        <taxon>Bacteroidaceae</taxon>
        <taxon>Bacteroides</taxon>
    </lineage>
</organism>
<dbReference type="Proteomes" id="UP000824236">
    <property type="component" value="Unassembled WGS sequence"/>
</dbReference>
<dbReference type="AlphaFoldDB" id="A0A9E2NNH2"/>
<evidence type="ECO:0000313" key="2">
    <source>
        <dbReference type="EMBL" id="MBU3813990.1"/>
    </source>
</evidence>
<proteinExistence type="predicted"/>
<comment type="caution">
    <text evidence="2">The sequence shown here is derived from an EMBL/GenBank/DDBJ whole genome shotgun (WGS) entry which is preliminary data.</text>
</comment>
<reference evidence="2" key="2">
    <citation type="submission" date="2021-04" db="EMBL/GenBank/DDBJ databases">
        <authorList>
            <person name="Gilroy R."/>
        </authorList>
    </citation>
    <scope>NUCLEOTIDE SEQUENCE</scope>
    <source>
        <strain evidence="2">B3-3758</strain>
    </source>
</reference>
<name>A0A9E2NNH2_9BACE</name>
<accession>A0A9E2NNH2</accession>
<dbReference type="InterPro" id="IPR056106">
    <property type="entry name" value="DUF7689"/>
</dbReference>
<evidence type="ECO:0000259" key="1">
    <source>
        <dbReference type="Pfam" id="PF24738"/>
    </source>
</evidence>
<dbReference type="Pfam" id="PF24738">
    <property type="entry name" value="DUF7689"/>
    <property type="match status" value="1"/>
</dbReference>
<gene>
    <name evidence="2" type="ORF">H9791_05705</name>
</gene>
<sequence length="181" mass="20024">MDFDTQGNRSALIMSFPQLGTDGNFSVNSAETAVYNCIAWAMNVTNCWVDYNRIAGHWWPDGVERNLTPNALVHAFEAVGFELTDDYAPEFGFDKVILYKSGSCWTHASRIVSKGVEHSKFGSLWDAIHSSNVFHGTVYGDAYACMKRAKSDNHLTADAITESAGRAQANLQRLIALLKKP</sequence>
<evidence type="ECO:0000313" key="3">
    <source>
        <dbReference type="Proteomes" id="UP000824236"/>
    </source>
</evidence>
<protein>
    <recommendedName>
        <fullName evidence="1">DUF7689 domain-containing protein</fullName>
    </recommendedName>
</protein>
<dbReference type="EMBL" id="JAHLFO010000074">
    <property type="protein sequence ID" value="MBU3813990.1"/>
    <property type="molecule type" value="Genomic_DNA"/>
</dbReference>